<feature type="compositionally biased region" description="Low complexity" evidence="3">
    <location>
        <begin position="1583"/>
        <end position="1595"/>
    </location>
</feature>
<dbReference type="InterPro" id="IPR053239">
    <property type="entry name" value="Dual_spec_PTase"/>
</dbReference>
<evidence type="ECO:0000259" key="5">
    <source>
        <dbReference type="PROSITE" id="PS50056"/>
    </source>
</evidence>
<feature type="region of interest" description="Disordered" evidence="3">
    <location>
        <begin position="753"/>
        <end position="892"/>
    </location>
</feature>
<dbReference type="GO" id="GO:0008138">
    <property type="term" value="F:protein tyrosine/serine/threonine phosphatase activity"/>
    <property type="evidence" value="ECO:0007669"/>
    <property type="project" value="InterPro"/>
</dbReference>
<proteinExistence type="predicted"/>
<dbReference type="GO" id="GO:0033260">
    <property type="term" value="P:nuclear DNA replication"/>
    <property type="evidence" value="ECO:0007669"/>
    <property type="project" value="InterPro"/>
</dbReference>
<dbReference type="SUPFAM" id="SSF52799">
    <property type="entry name" value="(Phosphotyrosine protein) phosphatases II"/>
    <property type="match status" value="2"/>
</dbReference>
<dbReference type="RefSeq" id="XP_060123151.1">
    <property type="nucleotide sequence ID" value="XM_060267168.1"/>
</dbReference>
<keyword evidence="2" id="KW-0904">Protein phosphatase</keyword>
<dbReference type="InterPro" id="IPR029021">
    <property type="entry name" value="Prot-tyrosine_phosphatase-like"/>
</dbReference>
<feature type="compositionally biased region" description="Basic and acidic residues" evidence="3">
    <location>
        <begin position="1218"/>
        <end position="1258"/>
    </location>
</feature>
<feature type="region of interest" description="Disordered" evidence="3">
    <location>
        <begin position="192"/>
        <end position="212"/>
    </location>
</feature>
<dbReference type="InterPro" id="IPR047949">
    <property type="entry name" value="PPS1_DSP"/>
</dbReference>
<protein>
    <submittedName>
        <fullName evidence="6">Uncharacterized protein</fullName>
    </submittedName>
</protein>
<dbReference type="EMBL" id="CP119963">
    <property type="protein sequence ID" value="WFD40254.1"/>
    <property type="molecule type" value="Genomic_DNA"/>
</dbReference>
<feature type="region of interest" description="Disordered" evidence="3">
    <location>
        <begin position="1063"/>
        <end position="1258"/>
    </location>
</feature>
<feature type="compositionally biased region" description="Basic and acidic residues" evidence="3">
    <location>
        <begin position="814"/>
        <end position="832"/>
    </location>
</feature>
<gene>
    <name evidence="6" type="ORF">MJAP1_003240</name>
</gene>
<feature type="domain" description="Tyrosine specific protein phosphatases" evidence="5">
    <location>
        <begin position="616"/>
        <end position="678"/>
    </location>
</feature>
<dbReference type="Proteomes" id="UP001217754">
    <property type="component" value="Chromosome 6"/>
</dbReference>
<dbReference type="Pfam" id="PF00782">
    <property type="entry name" value="DSPc"/>
    <property type="match status" value="1"/>
</dbReference>
<dbReference type="PANTHER" id="PTHR47550:SF1">
    <property type="entry name" value="DUAL SPECIFICITY PROTEIN PHOSPHATASE PPS1"/>
    <property type="match status" value="1"/>
</dbReference>
<feature type="compositionally biased region" description="Basic and acidic residues" evidence="3">
    <location>
        <begin position="194"/>
        <end position="205"/>
    </location>
</feature>
<dbReference type="GO" id="GO:0005634">
    <property type="term" value="C:nucleus"/>
    <property type="evidence" value="ECO:0007669"/>
    <property type="project" value="GOC"/>
</dbReference>
<feature type="domain" description="Tyrosine-protein phosphatase" evidence="4">
    <location>
        <begin position="533"/>
        <end position="691"/>
    </location>
</feature>
<dbReference type="SMART" id="SM00195">
    <property type="entry name" value="DSPc"/>
    <property type="match status" value="1"/>
</dbReference>
<reference evidence="6" key="1">
    <citation type="submission" date="2023-03" db="EMBL/GenBank/DDBJ databases">
        <title>Mating type loci evolution in Malassezia.</title>
        <authorList>
            <person name="Coelho M.A."/>
        </authorList>
    </citation>
    <scope>NUCLEOTIDE SEQUENCE</scope>
    <source>
        <strain evidence="6">CBS 9431</strain>
    </source>
</reference>
<feature type="compositionally biased region" description="Basic and acidic residues" evidence="3">
    <location>
        <begin position="1285"/>
        <end position="1380"/>
    </location>
</feature>
<evidence type="ECO:0000313" key="6">
    <source>
        <dbReference type="EMBL" id="WFD40254.1"/>
    </source>
</evidence>
<feature type="region of interest" description="Disordered" evidence="3">
    <location>
        <begin position="1011"/>
        <end position="1035"/>
    </location>
</feature>
<evidence type="ECO:0000256" key="1">
    <source>
        <dbReference type="ARBA" id="ARBA00022801"/>
    </source>
</evidence>
<feature type="compositionally biased region" description="Basic and acidic residues" evidence="3">
    <location>
        <begin position="1129"/>
        <end position="1201"/>
    </location>
</feature>
<evidence type="ECO:0000259" key="4">
    <source>
        <dbReference type="PROSITE" id="PS50054"/>
    </source>
</evidence>
<sequence>MGAAGIAMHPVATRAGSAAAEKLMPKDAPVAHTPPHLLAPLPQPSRVWGLQHRDLDAYPVVDTSSVEDAAVPMQLAMAPPIRALNATELRTLYEEYKTLDVPYNVVFPFLYCGHNGHAVQNHFFHASTESPSAPNYRGLTIVRASEPSDSDSDQETLCDYDQGNVPLSAPPTHSMLVSSLAPEEVLRFPPGAPHLDRPAPHDSRFRRQPSSSKVSMRNFQAQSINYAMISDIVVYSPEGPTETAKATALAFRYAQQNYWYDRVKMRLDGLQYNVFLVTEPFAELEQKCPELVALDSRGVAHNHVDFLQREQDEMYHMARASPIATNVYLGASRDFLPNATLPQDAPVSGAPTFSIGLEALEDSQPPPARFLHTVSDSFASFDKAVAHGERVQVPTAHFECPTGTMHRLTREGIHAVSHQVLTMCAWLDAHVDPAQCLYPNIARRALIHCPDGYTESSVFALSYLMYTKRISLSDAYLELQLEYGRSFFVFAKDLELLAAIEARIASLPVSVDRALRPSQSEDWMDDENFDGSFPSRILPFLYLGNLGHARNARLLHALGITHVVSVGESAIHDDSTDPASHSLAAAHHDGSIKLLNLTNVADDGTDPLREMMCEATEFIEDARKTNGRVLVHCRVGVSRSSTIVIAYAMAHLDCSLIDAYLLVRSRRLNVLIQPHLLFFWELRGWEACIAACQGRLHPSAPMNAAPRMELGGGRGCYALEDRAYQRAGAQSVTWSYFCREIAALNARYRRAPDGRVESPAPHEAVSPTLPSAPSAPQALPRSIRFTEPSQAPRMPSRADPAIRRSTSEQNVRGARSEKPRLHVRTDVEDERRRRPRRPRHERHADAEYIDSAPPTTRRPKGVASPEADEQRRPSLPSVLAPSAQTWTRSTPADPIWSRKHRYARAAEAATGASPSDFAPAREADSLWSEAVPPNEPSPPASPVTAATKAAGSTARSPLLAAVPFRPLGSAANRPKERRDKTRKSGKQRILQQAREVPSDLATLATLAVGHDDAIEEQTQRERDEQWLSEERERHAAYQASQLAKLQATPPRQPRRRAFYTPAQFEEEEDDLFVDVDDGDLPPLPERFGTPESEAETDSDEFHMAHTGMSTRGAPPRTSKAMPPLPDVSQNEREQMIIQEEQERERRLLERDAQIRAQRAQRERERKERLEREAAAERERKEAEERKKAEEHARREAARAELVRQQQEIAERKRRILRERKEREEQERKEREAREAEERKAREAREAKERKEREAREAEAARLLAVQEATEAKVRAAQEAEAAARAQREAEERARDEEAAEAARIEAERVRIETEMRLEQERVETAKREAAAKAEREAAEREAARLAEAARLERENREAEAARAKEQARREREEKEKEARRLAQLEAEKAAREKAESERVARLEAAALAEAARQERLARATKEEQERKERLAKEEQERKERLAKEEQERKERALKVEQERKERLAREEQERKERFAKEEQARRERIVREERERKERLAREEREKKERIERMRRIERERKEAEERAAKEAAARAAAEREHLEQQRVQIEEKALKRAKREAEDEDRVSRARGRRQEELSVDDDAESSIAASDATSTNADDAESETNLSELVTKKLQVVSKSATSGLQGILARADEKEGGIGPSLRFADPDPLRVSDSQGVRPHPELPWFNAVIDEGVPRTGPVETPVSAESAMSYLARSSVHGIYGVLRSAADAVQSAGSLDHSVAGDEDWMVRPAGPYRDGAVKYFPGFCIHGLADTEKFVEAPTGESDGERVFAASPYIVDAIVAALDFGDIRRLAETSRSLRRTLTGGAALTVVLERFLGPAGYVAWPDAADPLPLTLYDCEAFLLCSILKDEYRAVGQAYLAEGHRLDRRIPRLARTSLRAYSKVLARVRMAPDASTPTGRAPAWDGVLTLPTPQGLRRVAIQRPYTPGRVSLFKVWAPEDKSTSEVYSTELQRTERELFIAGIWRFLHRGDMALNVAKVDQYNDGRYIFNGEGFVPLASKHDPIGHLPSFLNLLLYPPTYYHGVVRYSGNSPVLYLDLLPWRAEIVHSMQLVRDNVETLGANGQLYRVSKWLYRAALTIDVPPSDAAEYEESPYDAHHGWNGTLVLEAEGTSEHARGILRRCVAPREPDSLLAAMLDSVMAGANATIDVPAVQPYEEGGAPPTYPWVILRERSRAGMIWLSLL</sequence>
<evidence type="ECO:0000256" key="2">
    <source>
        <dbReference type="ARBA" id="ARBA00022912"/>
    </source>
</evidence>
<dbReference type="PROSITE" id="PS50054">
    <property type="entry name" value="TYR_PHOSPHATASE_DUAL"/>
    <property type="match status" value="1"/>
</dbReference>
<feature type="compositionally biased region" description="Acidic residues" evidence="3">
    <location>
        <begin position="1064"/>
        <end position="1079"/>
    </location>
</feature>
<dbReference type="InterPro" id="IPR016130">
    <property type="entry name" value="Tyr_Pase_AS"/>
</dbReference>
<accession>A0AAF0F487</accession>
<dbReference type="PROSITE" id="PS00383">
    <property type="entry name" value="TYR_PHOSPHATASE_1"/>
    <property type="match status" value="1"/>
</dbReference>
<feature type="region of interest" description="Disordered" evidence="3">
    <location>
        <begin position="1409"/>
        <end position="1603"/>
    </location>
</feature>
<feature type="compositionally biased region" description="Basic and acidic residues" evidence="3">
    <location>
        <begin position="1411"/>
        <end position="1551"/>
    </location>
</feature>
<feature type="compositionally biased region" description="Low complexity" evidence="3">
    <location>
        <begin position="764"/>
        <end position="782"/>
    </location>
</feature>
<dbReference type="InterPro" id="IPR000387">
    <property type="entry name" value="Tyr_Pase_dom"/>
</dbReference>
<dbReference type="PANTHER" id="PTHR47550">
    <property type="entry name" value="DUAL SPECIFICITY PROTEIN PHOSPHATASE PPS1"/>
    <property type="match status" value="1"/>
</dbReference>
<dbReference type="GeneID" id="85226891"/>
<dbReference type="CDD" id="cd22249">
    <property type="entry name" value="UDM1_RNF168_RNF169-like"/>
    <property type="match status" value="1"/>
</dbReference>
<organism evidence="6 7">
    <name type="scientific">Malassezia japonica</name>
    <dbReference type="NCBI Taxonomy" id="223818"/>
    <lineage>
        <taxon>Eukaryota</taxon>
        <taxon>Fungi</taxon>
        <taxon>Dikarya</taxon>
        <taxon>Basidiomycota</taxon>
        <taxon>Ustilaginomycotina</taxon>
        <taxon>Malasseziomycetes</taxon>
        <taxon>Malasseziales</taxon>
        <taxon>Malasseziaceae</taxon>
        <taxon>Malassezia</taxon>
    </lineage>
</organism>
<feature type="region of interest" description="Disordered" evidence="3">
    <location>
        <begin position="1635"/>
        <end position="1656"/>
    </location>
</feature>
<feature type="region of interest" description="Disordered" evidence="3">
    <location>
        <begin position="1274"/>
        <end position="1380"/>
    </location>
</feature>
<dbReference type="Gene3D" id="3.90.190.10">
    <property type="entry name" value="Protein tyrosine phosphatase superfamily"/>
    <property type="match status" value="2"/>
</dbReference>
<feature type="region of interest" description="Disordered" evidence="3">
    <location>
        <begin position="907"/>
        <end position="995"/>
    </location>
</feature>
<dbReference type="CDD" id="cd14516">
    <property type="entry name" value="DSP_fungal_PPS1"/>
    <property type="match status" value="1"/>
</dbReference>
<keyword evidence="7" id="KW-1185">Reference proteome</keyword>
<name>A0AAF0F487_9BASI</name>
<dbReference type="InterPro" id="IPR000340">
    <property type="entry name" value="Dual-sp_phosphatase_cat-dom"/>
</dbReference>
<keyword evidence="1" id="KW-0378">Hydrolase</keyword>
<evidence type="ECO:0000313" key="7">
    <source>
        <dbReference type="Proteomes" id="UP001217754"/>
    </source>
</evidence>
<dbReference type="PROSITE" id="PS50056">
    <property type="entry name" value="TYR_PHOSPHATASE_2"/>
    <property type="match status" value="1"/>
</dbReference>
<evidence type="ECO:0000256" key="3">
    <source>
        <dbReference type="SAM" id="MobiDB-lite"/>
    </source>
</evidence>
<dbReference type="InterPro" id="IPR020422">
    <property type="entry name" value="TYR_PHOSPHATASE_DUAL_dom"/>
</dbReference>